<reference evidence="2 3" key="1">
    <citation type="journal article" date="2016" name="Mol. Biol. Evol.">
        <title>Comparative Genomics of Early-Diverging Mushroom-Forming Fungi Provides Insights into the Origins of Lignocellulose Decay Capabilities.</title>
        <authorList>
            <person name="Nagy L.G."/>
            <person name="Riley R."/>
            <person name="Tritt A."/>
            <person name="Adam C."/>
            <person name="Daum C."/>
            <person name="Floudas D."/>
            <person name="Sun H."/>
            <person name="Yadav J.S."/>
            <person name="Pangilinan J."/>
            <person name="Larsson K.H."/>
            <person name="Matsuura K."/>
            <person name="Barry K."/>
            <person name="Labutti K."/>
            <person name="Kuo R."/>
            <person name="Ohm R.A."/>
            <person name="Bhattacharya S.S."/>
            <person name="Shirouzu T."/>
            <person name="Yoshinaga Y."/>
            <person name="Martin F.M."/>
            <person name="Grigoriev I.V."/>
            <person name="Hibbett D.S."/>
        </authorList>
    </citation>
    <scope>NUCLEOTIDE SEQUENCE [LARGE SCALE GENOMIC DNA]</scope>
    <source>
        <strain evidence="2 3">CBS 109695</strain>
    </source>
</reference>
<dbReference type="InterPro" id="IPR002075">
    <property type="entry name" value="NTF2_dom"/>
</dbReference>
<evidence type="ECO:0000313" key="3">
    <source>
        <dbReference type="Proteomes" id="UP000076532"/>
    </source>
</evidence>
<dbReference type="OrthoDB" id="25408at2759"/>
<dbReference type="PANTHER" id="PTHR12612">
    <property type="entry name" value="NUCLEAR TRANSPORT FACTOR 2"/>
    <property type="match status" value="1"/>
</dbReference>
<dbReference type="Gene3D" id="3.10.450.50">
    <property type="match status" value="1"/>
</dbReference>
<dbReference type="GO" id="GO:0006913">
    <property type="term" value="P:nucleocytoplasmic transport"/>
    <property type="evidence" value="ECO:0007669"/>
    <property type="project" value="InterPro"/>
</dbReference>
<evidence type="ECO:0000259" key="1">
    <source>
        <dbReference type="PROSITE" id="PS50177"/>
    </source>
</evidence>
<feature type="domain" description="NTF2" evidence="1">
    <location>
        <begin position="24"/>
        <end position="194"/>
    </location>
</feature>
<sequence length="196" mass="21006">MATTTAVPAPSPLTRNDIEISTRAADHFTRLYYSTYDSAARIDDLPKFYRPSSSLTWNGNPYQGAEGVRELMAGMPITKHDVQSFDCHPIPGASPPPLLPFFPLSRRAPIRSLTGCVCAARAGTQPPSLLVTVSGNVTHGRGPAGNPPATPVKCIDGQSRVFSQTFMLVVDPSAPPTKSGEVAKYYINADAMRFVG</sequence>
<dbReference type="InterPro" id="IPR032710">
    <property type="entry name" value="NTF2-like_dom_sf"/>
</dbReference>
<dbReference type="EMBL" id="KV417501">
    <property type="protein sequence ID" value="KZP28791.1"/>
    <property type="molecule type" value="Genomic_DNA"/>
</dbReference>
<name>A0A166RY42_9AGAM</name>
<dbReference type="Proteomes" id="UP000076532">
    <property type="component" value="Unassembled WGS sequence"/>
</dbReference>
<dbReference type="STRING" id="436010.A0A166RY42"/>
<proteinExistence type="predicted"/>
<accession>A0A166RY42</accession>
<dbReference type="InterPro" id="IPR018222">
    <property type="entry name" value="Nuclear_transport_factor_2_euk"/>
</dbReference>
<gene>
    <name evidence="2" type="ORF">FIBSPDRAFT_947201</name>
</gene>
<dbReference type="AlphaFoldDB" id="A0A166RY42"/>
<dbReference type="Pfam" id="PF02136">
    <property type="entry name" value="NTF2"/>
    <property type="match status" value="1"/>
</dbReference>
<dbReference type="PROSITE" id="PS50177">
    <property type="entry name" value="NTF2_DOMAIN"/>
    <property type="match status" value="1"/>
</dbReference>
<protein>
    <submittedName>
        <fullName evidence="2">NTF2-like protein</fullName>
    </submittedName>
</protein>
<dbReference type="SUPFAM" id="SSF54427">
    <property type="entry name" value="NTF2-like"/>
    <property type="match status" value="1"/>
</dbReference>
<dbReference type="InterPro" id="IPR045875">
    <property type="entry name" value="NTF2"/>
</dbReference>
<keyword evidence="3" id="KW-1185">Reference proteome</keyword>
<evidence type="ECO:0000313" key="2">
    <source>
        <dbReference type="EMBL" id="KZP28791.1"/>
    </source>
</evidence>
<organism evidence="2 3">
    <name type="scientific">Athelia psychrophila</name>
    <dbReference type="NCBI Taxonomy" id="1759441"/>
    <lineage>
        <taxon>Eukaryota</taxon>
        <taxon>Fungi</taxon>
        <taxon>Dikarya</taxon>
        <taxon>Basidiomycota</taxon>
        <taxon>Agaricomycotina</taxon>
        <taxon>Agaricomycetes</taxon>
        <taxon>Agaricomycetidae</taxon>
        <taxon>Atheliales</taxon>
        <taxon>Atheliaceae</taxon>
        <taxon>Athelia</taxon>
    </lineage>
</organism>